<feature type="binding site" evidence="6">
    <location>
        <position position="88"/>
    </location>
    <ligand>
        <name>S-adenosyl-L-methionine</name>
        <dbReference type="ChEBI" id="CHEBI:59789"/>
    </ligand>
</feature>
<name>A0A1H7JCC2_9GAMM</name>
<evidence type="ECO:0000313" key="7">
    <source>
        <dbReference type="EMBL" id="SEK72054.1"/>
    </source>
</evidence>
<comment type="similarity">
    <text evidence="6">Belongs to the methyltransferase superfamily. RNA methyltransferase RsmG family.</text>
</comment>
<keyword evidence="1 6" id="KW-0963">Cytoplasm</keyword>
<evidence type="ECO:0000256" key="5">
    <source>
        <dbReference type="ARBA" id="ARBA00022691"/>
    </source>
</evidence>
<feature type="binding site" evidence="6">
    <location>
        <position position="93"/>
    </location>
    <ligand>
        <name>S-adenosyl-L-methionine</name>
        <dbReference type="ChEBI" id="CHEBI:59789"/>
    </ligand>
</feature>
<reference evidence="8" key="1">
    <citation type="submission" date="2016-10" db="EMBL/GenBank/DDBJ databases">
        <authorList>
            <person name="Varghese N."/>
            <person name="Submissions S."/>
        </authorList>
    </citation>
    <scope>NUCLEOTIDE SEQUENCE [LARGE SCALE GENOMIC DNA]</scope>
    <source>
        <strain evidence="8">DSM 241</strain>
    </source>
</reference>
<dbReference type="PIRSF" id="PIRSF003078">
    <property type="entry name" value="GidB"/>
    <property type="match status" value="1"/>
</dbReference>
<evidence type="ECO:0000313" key="8">
    <source>
        <dbReference type="Proteomes" id="UP000199256"/>
    </source>
</evidence>
<dbReference type="InterPro" id="IPR003682">
    <property type="entry name" value="rRNA_ssu_MeTfrase_G"/>
</dbReference>
<dbReference type="HAMAP" id="MF_00074">
    <property type="entry name" value="16SrRNA_methyltr_G"/>
    <property type="match status" value="1"/>
</dbReference>
<organism evidence="7 8">
    <name type="scientific">Ectothiorhodospira marina</name>
    <dbReference type="NCBI Taxonomy" id="1396821"/>
    <lineage>
        <taxon>Bacteria</taxon>
        <taxon>Pseudomonadati</taxon>
        <taxon>Pseudomonadota</taxon>
        <taxon>Gammaproteobacteria</taxon>
        <taxon>Chromatiales</taxon>
        <taxon>Ectothiorhodospiraceae</taxon>
        <taxon>Ectothiorhodospira</taxon>
    </lineage>
</organism>
<proteinExistence type="inferred from homology"/>
<dbReference type="PANTHER" id="PTHR31760">
    <property type="entry name" value="S-ADENOSYL-L-METHIONINE-DEPENDENT METHYLTRANSFERASES SUPERFAMILY PROTEIN"/>
    <property type="match status" value="1"/>
</dbReference>
<feature type="binding site" evidence="6">
    <location>
        <position position="154"/>
    </location>
    <ligand>
        <name>S-adenosyl-L-methionine</name>
        <dbReference type="ChEBI" id="CHEBI:59789"/>
    </ligand>
</feature>
<dbReference type="Pfam" id="PF02527">
    <property type="entry name" value="GidB"/>
    <property type="match status" value="1"/>
</dbReference>
<evidence type="ECO:0000256" key="1">
    <source>
        <dbReference type="ARBA" id="ARBA00022490"/>
    </source>
</evidence>
<evidence type="ECO:0000256" key="6">
    <source>
        <dbReference type="HAMAP-Rule" id="MF_00074"/>
    </source>
</evidence>
<feature type="binding site" evidence="6">
    <location>
        <begin position="139"/>
        <end position="140"/>
    </location>
    <ligand>
        <name>S-adenosyl-L-methionine</name>
        <dbReference type="ChEBI" id="CHEBI:59789"/>
    </ligand>
</feature>
<comment type="function">
    <text evidence="6">Specifically methylates the N7 position of guanine in position 527 of 16S rRNA.</text>
</comment>
<keyword evidence="5 6" id="KW-0949">S-adenosyl-L-methionine</keyword>
<keyword evidence="2 6" id="KW-0698">rRNA processing</keyword>
<dbReference type="CDD" id="cd02440">
    <property type="entry name" value="AdoMet_MTases"/>
    <property type="match status" value="1"/>
</dbReference>
<comment type="caution">
    <text evidence="6">Lacks conserved residue(s) required for the propagation of feature annotation.</text>
</comment>
<keyword evidence="4 6" id="KW-0808">Transferase</keyword>
<dbReference type="Gene3D" id="3.40.50.150">
    <property type="entry name" value="Vaccinia Virus protein VP39"/>
    <property type="match status" value="1"/>
</dbReference>
<gene>
    <name evidence="6" type="primary">rsmG</name>
    <name evidence="7" type="ORF">SAMN05444515_104141</name>
</gene>
<accession>A0A1H7JCC2</accession>
<dbReference type="PANTHER" id="PTHR31760:SF0">
    <property type="entry name" value="S-ADENOSYL-L-METHIONINE-DEPENDENT METHYLTRANSFERASES SUPERFAMILY PROTEIN"/>
    <property type="match status" value="1"/>
</dbReference>
<dbReference type="AlphaFoldDB" id="A0A1H7JCC2"/>
<dbReference type="EC" id="2.1.1.170" evidence="6"/>
<dbReference type="STRING" id="1396821.SAMN05444515_104141"/>
<dbReference type="InterPro" id="IPR029063">
    <property type="entry name" value="SAM-dependent_MTases_sf"/>
</dbReference>
<evidence type="ECO:0000256" key="2">
    <source>
        <dbReference type="ARBA" id="ARBA00022552"/>
    </source>
</evidence>
<evidence type="ECO:0000256" key="4">
    <source>
        <dbReference type="ARBA" id="ARBA00022679"/>
    </source>
</evidence>
<dbReference type="NCBIfam" id="TIGR00138">
    <property type="entry name" value="rsmG_gidB"/>
    <property type="match status" value="1"/>
</dbReference>
<dbReference type="Proteomes" id="UP000199256">
    <property type="component" value="Unassembled WGS sequence"/>
</dbReference>
<dbReference type="GO" id="GO:0005829">
    <property type="term" value="C:cytosol"/>
    <property type="evidence" value="ECO:0007669"/>
    <property type="project" value="TreeGrafter"/>
</dbReference>
<sequence>MPDSTHLSDAPHPFPPHVGERLARGLGQLGLNAELKAPLLAYVSLLSRWNKAYNLTAVRDPRDMVNVHLLDSLAALPHVRGPRILDVGTGPGLPGIPLALARPEWQFVLLDSGIKKTRFLRQVAMELGLENVEVVHARVENYRMEQGFDTVISRAFSATGTFTRVAGHLCGPSGQLLAMKGRDADNDPEGLPAGWSVVATHSLRVPGLSAVRHLVEITKDS</sequence>
<keyword evidence="8" id="KW-1185">Reference proteome</keyword>
<comment type="catalytic activity">
    <reaction evidence="6">
        <text>guanosine(527) in 16S rRNA + S-adenosyl-L-methionine = N(7)-methylguanosine(527) in 16S rRNA + S-adenosyl-L-homocysteine</text>
        <dbReference type="Rhea" id="RHEA:42732"/>
        <dbReference type="Rhea" id="RHEA-COMP:10209"/>
        <dbReference type="Rhea" id="RHEA-COMP:10210"/>
        <dbReference type="ChEBI" id="CHEBI:57856"/>
        <dbReference type="ChEBI" id="CHEBI:59789"/>
        <dbReference type="ChEBI" id="CHEBI:74269"/>
        <dbReference type="ChEBI" id="CHEBI:74480"/>
        <dbReference type="EC" id="2.1.1.170"/>
    </reaction>
</comment>
<dbReference type="SUPFAM" id="SSF53335">
    <property type="entry name" value="S-adenosyl-L-methionine-dependent methyltransferases"/>
    <property type="match status" value="1"/>
</dbReference>
<protein>
    <recommendedName>
        <fullName evidence="6">Ribosomal RNA small subunit methyltransferase G</fullName>
        <ecNumber evidence="6">2.1.1.170</ecNumber>
    </recommendedName>
    <alternativeName>
        <fullName evidence="6">16S rRNA 7-methylguanosine methyltransferase</fullName>
        <shortName evidence="6">16S rRNA m7G methyltransferase</shortName>
    </alternativeName>
</protein>
<keyword evidence="3 6" id="KW-0489">Methyltransferase</keyword>
<evidence type="ECO:0000256" key="3">
    <source>
        <dbReference type="ARBA" id="ARBA00022603"/>
    </source>
</evidence>
<comment type="subcellular location">
    <subcellularLocation>
        <location evidence="6">Cytoplasm</location>
    </subcellularLocation>
</comment>
<dbReference type="EMBL" id="FOAA01000004">
    <property type="protein sequence ID" value="SEK72054.1"/>
    <property type="molecule type" value="Genomic_DNA"/>
</dbReference>
<dbReference type="GO" id="GO:0070043">
    <property type="term" value="F:rRNA (guanine-N7-)-methyltransferase activity"/>
    <property type="evidence" value="ECO:0007669"/>
    <property type="project" value="UniProtKB-UniRule"/>
</dbReference>